<dbReference type="InterPro" id="IPR017861">
    <property type="entry name" value="KAE1/TsaD"/>
</dbReference>
<gene>
    <name evidence="10" type="ORF">METZ01_LOCUS20760</name>
</gene>
<dbReference type="Gene3D" id="3.30.420.40">
    <property type="match status" value="2"/>
</dbReference>
<dbReference type="GO" id="GO:0046872">
    <property type="term" value="F:metal ion binding"/>
    <property type="evidence" value="ECO:0007669"/>
    <property type="project" value="UniProtKB-KW"/>
</dbReference>
<dbReference type="InterPro" id="IPR000905">
    <property type="entry name" value="Gcp-like_dom"/>
</dbReference>
<dbReference type="GO" id="GO:0061711">
    <property type="term" value="F:tRNA N(6)-L-threonylcarbamoyladenine synthase activity"/>
    <property type="evidence" value="ECO:0007669"/>
    <property type="project" value="UniProtKB-EC"/>
</dbReference>
<keyword evidence="7" id="KW-0012">Acyltransferase</keyword>
<evidence type="ECO:0000256" key="1">
    <source>
        <dbReference type="ARBA" id="ARBA00012156"/>
    </source>
</evidence>
<dbReference type="PROSITE" id="PS01016">
    <property type="entry name" value="GLYCOPROTEASE"/>
    <property type="match status" value="1"/>
</dbReference>
<dbReference type="NCBIfam" id="TIGR00329">
    <property type="entry name" value="gcp_kae1"/>
    <property type="match status" value="1"/>
</dbReference>
<dbReference type="InterPro" id="IPR022450">
    <property type="entry name" value="TsaD"/>
</dbReference>
<organism evidence="10">
    <name type="scientific">marine metagenome</name>
    <dbReference type="NCBI Taxonomy" id="408172"/>
    <lineage>
        <taxon>unclassified sequences</taxon>
        <taxon>metagenomes</taxon>
        <taxon>ecological metagenomes</taxon>
    </lineage>
</organism>
<dbReference type="AlphaFoldDB" id="A0A381PLI1"/>
<feature type="domain" description="Gcp-like" evidence="9">
    <location>
        <begin position="2"/>
        <end position="246"/>
    </location>
</feature>
<dbReference type="FunFam" id="3.30.420.40:FF:000040">
    <property type="entry name" value="tRNA N6-adenosine threonylcarbamoyltransferase"/>
    <property type="match status" value="1"/>
</dbReference>
<sequence>MVSDTLEIGGISKNQLKGIAVTQGPGLAGTLITGVCFAKGLALGLGLPIIGINHLEAHIFVNFLADPTLNFPFICLLVSGGHTQLWYVKGLNHYMLMGETRDDAVGEAFDKGARILGLGYPGGPEIEKLAENGNTNAIKFPRAFMGKNNMEFSFSGLKTALLYYMNNRKKENLNDIAASYQSAIIEVLTTKLLWAMDKTNCDQCVIAGGVAANKSLRNSVKTHLYHKKVIFPNMAHCTDNAVMIAFLGELYLSKKNTTPIDFPILPNLKLT</sequence>
<dbReference type="SUPFAM" id="SSF53067">
    <property type="entry name" value="Actin-like ATPase domain"/>
    <property type="match status" value="2"/>
</dbReference>
<dbReference type="PANTHER" id="PTHR11735">
    <property type="entry name" value="TRNA N6-ADENOSINE THREONYLCARBAMOYLTRANSFERASE"/>
    <property type="match status" value="1"/>
</dbReference>
<dbReference type="PRINTS" id="PR00789">
    <property type="entry name" value="OSIALOPTASE"/>
</dbReference>
<evidence type="ECO:0000256" key="5">
    <source>
        <dbReference type="ARBA" id="ARBA00022723"/>
    </source>
</evidence>
<keyword evidence="3" id="KW-0808">Transferase</keyword>
<dbReference type="GO" id="GO:0002949">
    <property type="term" value="P:tRNA threonylcarbamoyladenosine modification"/>
    <property type="evidence" value="ECO:0007669"/>
    <property type="project" value="InterPro"/>
</dbReference>
<dbReference type="NCBIfam" id="TIGR03723">
    <property type="entry name" value="T6A_TsaD_YgjD"/>
    <property type="match status" value="1"/>
</dbReference>
<name>A0A381PLI1_9ZZZZ</name>
<evidence type="ECO:0000256" key="3">
    <source>
        <dbReference type="ARBA" id="ARBA00022679"/>
    </source>
</evidence>
<evidence type="ECO:0000256" key="8">
    <source>
        <dbReference type="ARBA" id="ARBA00048117"/>
    </source>
</evidence>
<dbReference type="InterPro" id="IPR043129">
    <property type="entry name" value="ATPase_NBD"/>
</dbReference>
<proteinExistence type="predicted"/>
<reference evidence="10" key="1">
    <citation type="submission" date="2018-05" db="EMBL/GenBank/DDBJ databases">
        <authorList>
            <person name="Lanie J.A."/>
            <person name="Ng W.-L."/>
            <person name="Kazmierczak K.M."/>
            <person name="Andrzejewski T.M."/>
            <person name="Davidsen T.M."/>
            <person name="Wayne K.J."/>
            <person name="Tettelin H."/>
            <person name="Glass J.I."/>
            <person name="Rusch D."/>
            <person name="Podicherti R."/>
            <person name="Tsui H.-C.T."/>
            <person name="Winkler M.E."/>
        </authorList>
    </citation>
    <scope>NUCLEOTIDE SEQUENCE</scope>
</reference>
<protein>
    <recommendedName>
        <fullName evidence="1">N(6)-L-threonylcarbamoyladenine synthase</fullName>
        <ecNumber evidence="1">2.3.1.234</ecNumber>
    </recommendedName>
</protein>
<comment type="catalytic activity">
    <reaction evidence="8">
        <text>L-threonylcarbamoyladenylate + adenosine(37) in tRNA = N(6)-L-threonylcarbamoyladenosine(37) in tRNA + AMP + H(+)</text>
        <dbReference type="Rhea" id="RHEA:37059"/>
        <dbReference type="Rhea" id="RHEA-COMP:10162"/>
        <dbReference type="Rhea" id="RHEA-COMP:10163"/>
        <dbReference type="ChEBI" id="CHEBI:15378"/>
        <dbReference type="ChEBI" id="CHEBI:73682"/>
        <dbReference type="ChEBI" id="CHEBI:74411"/>
        <dbReference type="ChEBI" id="CHEBI:74418"/>
        <dbReference type="ChEBI" id="CHEBI:456215"/>
        <dbReference type="EC" id="2.3.1.234"/>
    </reaction>
</comment>
<keyword evidence="5" id="KW-0479">Metal-binding</keyword>
<evidence type="ECO:0000256" key="4">
    <source>
        <dbReference type="ARBA" id="ARBA00022694"/>
    </source>
</evidence>
<evidence type="ECO:0000256" key="7">
    <source>
        <dbReference type="ARBA" id="ARBA00023315"/>
    </source>
</evidence>
<dbReference type="PANTHER" id="PTHR11735:SF6">
    <property type="entry name" value="TRNA N6-ADENOSINE THREONYLCARBAMOYLTRANSFERASE, MITOCHONDRIAL"/>
    <property type="match status" value="1"/>
</dbReference>
<dbReference type="EC" id="2.3.1.234" evidence="1"/>
<accession>A0A381PLI1</accession>
<keyword evidence="4" id="KW-0819">tRNA processing</keyword>
<dbReference type="InterPro" id="IPR017860">
    <property type="entry name" value="Peptidase_M22_CS"/>
</dbReference>
<evidence type="ECO:0000256" key="6">
    <source>
        <dbReference type="ARBA" id="ARBA00023004"/>
    </source>
</evidence>
<keyword evidence="6" id="KW-0408">Iron</keyword>
<dbReference type="Pfam" id="PF00814">
    <property type="entry name" value="TsaD"/>
    <property type="match status" value="1"/>
</dbReference>
<evidence type="ECO:0000259" key="9">
    <source>
        <dbReference type="Pfam" id="PF00814"/>
    </source>
</evidence>
<dbReference type="EMBL" id="UINC01001025">
    <property type="protein sequence ID" value="SUZ67906.1"/>
    <property type="molecule type" value="Genomic_DNA"/>
</dbReference>
<evidence type="ECO:0000256" key="2">
    <source>
        <dbReference type="ARBA" id="ARBA00022490"/>
    </source>
</evidence>
<keyword evidence="2" id="KW-0963">Cytoplasm</keyword>
<evidence type="ECO:0000313" key="10">
    <source>
        <dbReference type="EMBL" id="SUZ67906.1"/>
    </source>
</evidence>